<keyword evidence="6 9" id="KW-0472">Membrane</keyword>
<proteinExistence type="inferred from homology"/>
<sequence>MSQIMEKLLPILAALISAHGVRSHRGLLCTNDFLRSVSCLWNGSALDPSADCWISGVKKVFVDFEPEMITQSCLLKHHENSLPGCSFAFQNQEFSGSEVMPNISMRCDGTLVETIQSYKLRNHIKMHPPGAPHVNSTANATWISWSLGPDVSKYLIRSGVGFQVQLKKKGQTWEEASPLYTEQLEPVILVEKLEGRVELRVRARPLRRTPSQWSEWSPTASWTGASDQPEAPGSEEWWLRQTAVLSVGLLLPLCLIISALLIIYRSYKTRGLLKKKPIPNPSEYFCTLHSVHGGNLKSWLNPLSDSGSFFTSQPCEQISPVVLCESWDGVPSAPPAASSSTSALLHFQNRRSDGSQTSGAVDDSSSSSCFSNIGYFMSSSSGGSDHANSNLAYFTYQDDPCALQPFLFPSLAPWTTYESLKKEPHSPDSGFCIGKEDELDIDLDVEDDLDDLSSHLLTLPLQLPFQICPLTSPPGPPHPVSVAPVSPDVQPADVVATVASSGGSGSPGAMCRSSSMPAESCRTGYVTLKELQTTFSNKSI</sequence>
<feature type="domain" description="Interleukin-2 receptor subunit beta N-terminal" evidence="10">
    <location>
        <begin position="26"/>
        <end position="108"/>
    </location>
</feature>
<keyword evidence="5 9" id="KW-1133">Transmembrane helix</keyword>
<dbReference type="GO" id="GO:0016064">
    <property type="term" value="P:immunoglobulin mediated immune response"/>
    <property type="evidence" value="ECO:0007669"/>
    <property type="project" value="TreeGrafter"/>
</dbReference>
<organism evidence="11 12">
    <name type="scientific">Salarias fasciatus</name>
    <name type="common">Jewelled blenny</name>
    <name type="synonym">Blennius fasciatus</name>
    <dbReference type="NCBI Taxonomy" id="181472"/>
    <lineage>
        <taxon>Eukaryota</taxon>
        <taxon>Metazoa</taxon>
        <taxon>Chordata</taxon>
        <taxon>Craniata</taxon>
        <taxon>Vertebrata</taxon>
        <taxon>Euteleostomi</taxon>
        <taxon>Actinopterygii</taxon>
        <taxon>Neopterygii</taxon>
        <taxon>Teleostei</taxon>
        <taxon>Neoteleostei</taxon>
        <taxon>Acanthomorphata</taxon>
        <taxon>Ovalentaria</taxon>
        <taxon>Blenniimorphae</taxon>
        <taxon>Blenniiformes</taxon>
        <taxon>Blennioidei</taxon>
        <taxon>Blenniidae</taxon>
        <taxon>Salariinae</taxon>
        <taxon>Salarias</taxon>
    </lineage>
</organism>
<gene>
    <name evidence="11" type="primary">LOC115386873</name>
</gene>
<comment type="subcellular location">
    <subcellularLocation>
        <location evidence="1">Membrane</location>
        <topology evidence="1">Single-pass membrane protein</topology>
    </subcellularLocation>
</comment>
<dbReference type="Proteomes" id="UP000472267">
    <property type="component" value="Chromosome 4"/>
</dbReference>
<dbReference type="Ensembl" id="ENSSFAT00005038834.1">
    <property type="protein sequence ID" value="ENSSFAP00005037438.1"/>
    <property type="gene ID" value="ENSSFAG00005018835.1"/>
</dbReference>
<dbReference type="OMA" id="QTSCFTN"/>
<evidence type="ECO:0000256" key="4">
    <source>
        <dbReference type="ARBA" id="ARBA00022729"/>
    </source>
</evidence>
<evidence type="ECO:0000259" key="10">
    <source>
        <dbReference type="Pfam" id="PF18707"/>
    </source>
</evidence>
<evidence type="ECO:0000313" key="11">
    <source>
        <dbReference type="Ensembl" id="ENSSFAP00005037438.1"/>
    </source>
</evidence>
<dbReference type="GO" id="GO:0004896">
    <property type="term" value="F:cytokine receptor activity"/>
    <property type="evidence" value="ECO:0007669"/>
    <property type="project" value="TreeGrafter"/>
</dbReference>
<evidence type="ECO:0000313" key="12">
    <source>
        <dbReference type="Proteomes" id="UP000472267"/>
    </source>
</evidence>
<evidence type="ECO:0000256" key="3">
    <source>
        <dbReference type="ARBA" id="ARBA00022692"/>
    </source>
</evidence>
<dbReference type="Pfam" id="PF18707">
    <property type="entry name" value="IL2RB_N1"/>
    <property type="match status" value="1"/>
</dbReference>
<name>A0A672I766_SALFA</name>
<dbReference type="AlphaFoldDB" id="A0A672I766"/>
<evidence type="ECO:0000256" key="2">
    <source>
        <dbReference type="ARBA" id="ARBA00008280"/>
    </source>
</evidence>
<reference evidence="11" key="2">
    <citation type="submission" date="2025-08" db="UniProtKB">
        <authorList>
            <consortium name="Ensembl"/>
        </authorList>
    </citation>
    <scope>IDENTIFICATION</scope>
</reference>
<accession>A0A672I766</accession>
<dbReference type="Gene3D" id="2.60.40.10">
    <property type="entry name" value="Immunoglobulins"/>
    <property type="match status" value="2"/>
</dbReference>
<dbReference type="InterPro" id="IPR013783">
    <property type="entry name" value="Ig-like_fold"/>
</dbReference>
<dbReference type="SUPFAM" id="SSF49265">
    <property type="entry name" value="Fibronectin type III"/>
    <property type="match status" value="1"/>
</dbReference>
<feature type="transmembrane region" description="Helical" evidence="9">
    <location>
        <begin position="243"/>
        <end position="264"/>
    </location>
</feature>
<evidence type="ECO:0000256" key="7">
    <source>
        <dbReference type="ARBA" id="ARBA00023157"/>
    </source>
</evidence>
<keyword evidence="3 9" id="KW-0812">Transmembrane</keyword>
<evidence type="ECO:0000256" key="9">
    <source>
        <dbReference type="SAM" id="Phobius"/>
    </source>
</evidence>
<dbReference type="GeneID" id="115386873"/>
<dbReference type="GO" id="GO:0009897">
    <property type="term" value="C:external side of plasma membrane"/>
    <property type="evidence" value="ECO:0007669"/>
    <property type="project" value="TreeGrafter"/>
</dbReference>
<dbReference type="PANTHER" id="PTHR23037">
    <property type="entry name" value="CYTOKINE RECEPTOR"/>
    <property type="match status" value="1"/>
</dbReference>
<dbReference type="PANTHER" id="PTHR23037:SF22">
    <property type="entry name" value="CYTOKINE RECEPTOR COMMON SUBUNIT BETA"/>
    <property type="match status" value="1"/>
</dbReference>
<keyword evidence="4" id="KW-0732">Signal</keyword>
<dbReference type="RefSeq" id="XP_029945185.1">
    <property type="nucleotide sequence ID" value="XM_030089325.1"/>
</dbReference>
<protein>
    <submittedName>
        <fullName evidence="11">Interleukin-2 receptor subunit beta-like</fullName>
    </submittedName>
</protein>
<dbReference type="InParanoid" id="A0A672I766"/>
<dbReference type="InterPro" id="IPR040951">
    <property type="entry name" value="IL2RB_N1"/>
</dbReference>
<keyword evidence="7" id="KW-1015">Disulfide bond</keyword>
<keyword evidence="12" id="KW-1185">Reference proteome</keyword>
<reference evidence="11" key="1">
    <citation type="submission" date="2019-06" db="EMBL/GenBank/DDBJ databases">
        <authorList>
            <consortium name="Wellcome Sanger Institute Data Sharing"/>
        </authorList>
    </citation>
    <scope>NUCLEOTIDE SEQUENCE [LARGE SCALE GENOMIC DNA]</scope>
</reference>
<evidence type="ECO:0000256" key="8">
    <source>
        <dbReference type="ARBA" id="ARBA00023170"/>
    </source>
</evidence>
<comment type="similarity">
    <text evidence="2">Belongs to the type I cytokine receptor family. Type 4 subfamily.</text>
</comment>
<evidence type="ECO:0000256" key="1">
    <source>
        <dbReference type="ARBA" id="ARBA00004167"/>
    </source>
</evidence>
<keyword evidence="8" id="KW-0675">Receptor</keyword>
<dbReference type="InterPro" id="IPR036116">
    <property type="entry name" value="FN3_sf"/>
</dbReference>
<evidence type="ECO:0000256" key="5">
    <source>
        <dbReference type="ARBA" id="ARBA00022989"/>
    </source>
</evidence>
<evidence type="ECO:0000256" key="6">
    <source>
        <dbReference type="ARBA" id="ARBA00023136"/>
    </source>
</evidence>
<dbReference type="OrthoDB" id="9419853at2759"/>
<reference evidence="11" key="3">
    <citation type="submission" date="2025-09" db="UniProtKB">
        <authorList>
            <consortium name="Ensembl"/>
        </authorList>
    </citation>
    <scope>IDENTIFICATION</scope>
</reference>